<dbReference type="EMBL" id="JACHNH010000001">
    <property type="protein sequence ID" value="MBB4763394.1"/>
    <property type="molecule type" value="Genomic_DNA"/>
</dbReference>
<evidence type="ECO:0000313" key="2">
    <source>
        <dbReference type="Proteomes" id="UP000578112"/>
    </source>
</evidence>
<evidence type="ECO:0000313" key="1">
    <source>
        <dbReference type="EMBL" id="MBB4763394.1"/>
    </source>
</evidence>
<protein>
    <submittedName>
        <fullName evidence="1">Uncharacterized protein</fullName>
    </submittedName>
</protein>
<dbReference type="RefSeq" id="WP_184994719.1">
    <property type="nucleotide sequence ID" value="NZ_BOMK01000010.1"/>
</dbReference>
<dbReference type="AlphaFoldDB" id="A0A7W7HZ59"/>
<comment type="caution">
    <text evidence="1">The sequence shown here is derived from an EMBL/GenBank/DDBJ whole genome shotgun (WGS) entry which is preliminary data.</text>
</comment>
<proteinExistence type="predicted"/>
<sequence>MTDYYDGDCGCDDAPEPFDEINEIDDSDGEIFDALYDDEADRIADEIADEIEDGFEAVEALGPADQEPSIVSIANGDGYPGGYAALPVSGDTAALIQQLNGQLATVRELGDVGDLGAAAPGGGPVQDTLDMIHNLHHASPETLNWLNGMANAESAYGEVSNQVYKYEQTH</sequence>
<accession>A0A7W7HZ59</accession>
<gene>
    <name evidence="1" type="ORF">BJ971_003950</name>
</gene>
<dbReference type="Proteomes" id="UP000578112">
    <property type="component" value="Unassembled WGS sequence"/>
</dbReference>
<reference evidence="1 2" key="1">
    <citation type="submission" date="2020-08" db="EMBL/GenBank/DDBJ databases">
        <title>Sequencing the genomes of 1000 actinobacteria strains.</title>
        <authorList>
            <person name="Klenk H.-P."/>
        </authorList>
    </citation>
    <scope>NUCLEOTIDE SEQUENCE [LARGE SCALE GENOMIC DNA]</scope>
    <source>
        <strain evidence="1 2">DSM 43149</strain>
    </source>
</reference>
<name>A0A7W7HZ59_9ACTN</name>
<organism evidence="1 2">
    <name type="scientific">Actinoplanes digitatis</name>
    <dbReference type="NCBI Taxonomy" id="1868"/>
    <lineage>
        <taxon>Bacteria</taxon>
        <taxon>Bacillati</taxon>
        <taxon>Actinomycetota</taxon>
        <taxon>Actinomycetes</taxon>
        <taxon>Micromonosporales</taxon>
        <taxon>Micromonosporaceae</taxon>
        <taxon>Actinoplanes</taxon>
    </lineage>
</organism>
<keyword evidence="2" id="KW-1185">Reference proteome</keyword>